<dbReference type="GO" id="GO:0030163">
    <property type="term" value="P:protein catabolic process"/>
    <property type="evidence" value="ECO:0007669"/>
    <property type="project" value="InterPro"/>
</dbReference>
<dbReference type="Pfam" id="PF05362">
    <property type="entry name" value="Lon_C"/>
    <property type="match status" value="1"/>
</dbReference>
<dbReference type="PROSITE" id="PS51786">
    <property type="entry name" value="LON_PROTEOLYTIC"/>
    <property type="match status" value="1"/>
</dbReference>
<comment type="similarity">
    <text evidence="1">Belongs to the peptidase S16 family.</text>
</comment>
<dbReference type="SUPFAM" id="SSF54211">
    <property type="entry name" value="Ribosomal protein S5 domain 2-like"/>
    <property type="match status" value="1"/>
</dbReference>
<sequence>MALFTDHSARPPARSDRAVSAGWVVLGIAMIIGLILAVTPSPYVIEKPGPVYNTIGTAEKDGEQIPLISVSGEPVYPTEGTLDLLTVSLVGNPDNRPSWLTVAAAWLDPNQAVIPIESAFPPDVSTKQREEQNQVQMVNSQQDAIAAALTNLDYDYPTILSVVSLPDDSPAAGIIEAGDQVVSVNGEDVGDITALRGALARNGIDSPASIGVIRDGEARTVEITPIASGDAVVVGINVTSEYDFPFDVAIQLDSVGGPSAGLMFALGIIDTLTPGFLQGGADVAGTGTINQAGEVGPIGGIRQKLIGADDSGADWFLAPADNCDEVTGHVPEGMTVFSIETLDDALATLDAIRTDADTAADTDALEQCPLG</sequence>
<dbReference type="SUPFAM" id="SSF50156">
    <property type="entry name" value="PDZ domain-like"/>
    <property type="match status" value="1"/>
</dbReference>
<dbReference type="EC" id="3.4.21.53" evidence="1"/>
<evidence type="ECO:0000313" key="5">
    <source>
        <dbReference type="Proteomes" id="UP000297472"/>
    </source>
</evidence>
<protein>
    <recommendedName>
        <fullName evidence="1">endopeptidase La</fullName>
        <ecNumber evidence="1">3.4.21.53</ecNumber>
    </recommendedName>
</protein>
<feature type="domain" description="Lon proteolytic" evidence="3">
    <location>
        <begin position="254"/>
        <end position="352"/>
    </location>
</feature>
<keyword evidence="2" id="KW-0812">Transmembrane</keyword>
<gene>
    <name evidence="4" type="ORF">E3T49_11390</name>
</gene>
<feature type="transmembrane region" description="Helical" evidence="2">
    <location>
        <begin position="20"/>
        <end position="38"/>
    </location>
</feature>
<dbReference type="GO" id="GO:0005524">
    <property type="term" value="F:ATP binding"/>
    <property type="evidence" value="ECO:0007669"/>
    <property type="project" value="InterPro"/>
</dbReference>
<feature type="active site" evidence="1">
    <location>
        <position position="259"/>
    </location>
</feature>
<keyword evidence="1" id="KW-0645">Protease</keyword>
<dbReference type="GO" id="GO:0006508">
    <property type="term" value="P:proteolysis"/>
    <property type="evidence" value="ECO:0007669"/>
    <property type="project" value="UniProtKB-KW"/>
</dbReference>
<dbReference type="Proteomes" id="UP000297472">
    <property type="component" value="Unassembled WGS sequence"/>
</dbReference>
<dbReference type="EMBL" id="SOHA01000034">
    <property type="protein sequence ID" value="TFD29068.1"/>
    <property type="molecule type" value="Genomic_DNA"/>
</dbReference>
<dbReference type="InterPro" id="IPR014721">
    <property type="entry name" value="Ribsml_uS5_D2-typ_fold_subgr"/>
</dbReference>
<keyword evidence="1" id="KW-0378">Hydrolase</keyword>
<dbReference type="GO" id="GO:0004176">
    <property type="term" value="F:ATP-dependent peptidase activity"/>
    <property type="evidence" value="ECO:0007669"/>
    <property type="project" value="UniProtKB-UniRule"/>
</dbReference>
<keyword evidence="2" id="KW-1133">Transmembrane helix</keyword>
<dbReference type="Pfam" id="PF13180">
    <property type="entry name" value="PDZ_2"/>
    <property type="match status" value="1"/>
</dbReference>
<dbReference type="Gene3D" id="3.30.230.10">
    <property type="match status" value="1"/>
</dbReference>
<dbReference type="Gene3D" id="2.30.42.10">
    <property type="match status" value="1"/>
</dbReference>
<evidence type="ECO:0000256" key="1">
    <source>
        <dbReference type="PROSITE-ProRule" id="PRU01122"/>
    </source>
</evidence>
<dbReference type="PANTHER" id="PTHR10046">
    <property type="entry name" value="ATP DEPENDENT LON PROTEASE FAMILY MEMBER"/>
    <property type="match status" value="1"/>
</dbReference>
<evidence type="ECO:0000259" key="3">
    <source>
        <dbReference type="PROSITE" id="PS51786"/>
    </source>
</evidence>
<keyword evidence="1" id="KW-0720">Serine protease</keyword>
<organism evidence="4 5">
    <name type="scientific">Cryobacterium cryoconiti</name>
    <dbReference type="NCBI Taxonomy" id="1259239"/>
    <lineage>
        <taxon>Bacteria</taxon>
        <taxon>Bacillati</taxon>
        <taxon>Actinomycetota</taxon>
        <taxon>Actinomycetes</taxon>
        <taxon>Micrococcales</taxon>
        <taxon>Microbacteriaceae</taxon>
        <taxon>Cryobacterium</taxon>
    </lineage>
</organism>
<reference evidence="4 5" key="1">
    <citation type="submission" date="2019-03" db="EMBL/GenBank/DDBJ databases">
        <title>Genomics of glacier-inhabiting Cryobacterium strains.</title>
        <authorList>
            <person name="Liu Q."/>
            <person name="Xin Y.-H."/>
        </authorList>
    </citation>
    <scope>NUCLEOTIDE SEQUENCE [LARGE SCALE GENOMIC DNA]</scope>
    <source>
        <strain evidence="4 5">TMT1-51</strain>
    </source>
</reference>
<keyword evidence="5" id="KW-1185">Reference proteome</keyword>
<comment type="caution">
    <text evidence="4">The sequence shown here is derived from an EMBL/GenBank/DDBJ whole genome shotgun (WGS) entry which is preliminary data.</text>
</comment>
<accession>A0A4Y8JVE6</accession>
<dbReference type="InterPro" id="IPR036034">
    <property type="entry name" value="PDZ_sf"/>
</dbReference>
<dbReference type="InterPro" id="IPR008269">
    <property type="entry name" value="Lon_proteolytic"/>
</dbReference>
<dbReference type="OrthoDB" id="2356897at2"/>
<evidence type="ECO:0000256" key="2">
    <source>
        <dbReference type="SAM" id="Phobius"/>
    </source>
</evidence>
<keyword evidence="2" id="KW-0472">Membrane</keyword>
<dbReference type="InterPro" id="IPR001478">
    <property type="entry name" value="PDZ"/>
</dbReference>
<evidence type="ECO:0000313" key="4">
    <source>
        <dbReference type="EMBL" id="TFD29068.1"/>
    </source>
</evidence>
<feature type="active site" evidence="1">
    <location>
        <position position="304"/>
    </location>
</feature>
<name>A0A4Y8JVE6_9MICO</name>
<dbReference type="InterPro" id="IPR020568">
    <property type="entry name" value="Ribosomal_Su5_D2-typ_SF"/>
</dbReference>
<dbReference type="GO" id="GO:0004252">
    <property type="term" value="F:serine-type endopeptidase activity"/>
    <property type="evidence" value="ECO:0007669"/>
    <property type="project" value="UniProtKB-UniRule"/>
</dbReference>
<proteinExistence type="inferred from homology"/>
<dbReference type="AlphaFoldDB" id="A0A4Y8JVE6"/>
<comment type="catalytic activity">
    <reaction evidence="1">
        <text>Hydrolysis of proteins in presence of ATP.</text>
        <dbReference type="EC" id="3.4.21.53"/>
    </reaction>
</comment>
<dbReference type="InterPro" id="IPR027065">
    <property type="entry name" value="Lon_Prtase"/>
</dbReference>